<proteinExistence type="predicted"/>
<accession>A0ACC0U2X8</accession>
<gene>
    <name evidence="1" type="ORF">F5148DRAFT_1317367</name>
</gene>
<evidence type="ECO:0000313" key="1">
    <source>
        <dbReference type="EMBL" id="KAI9460266.1"/>
    </source>
</evidence>
<dbReference type="Proteomes" id="UP001207468">
    <property type="component" value="Unassembled WGS sequence"/>
</dbReference>
<protein>
    <submittedName>
        <fullName evidence="1">MFS general substrate transporter</fullName>
    </submittedName>
</protein>
<evidence type="ECO:0000313" key="2">
    <source>
        <dbReference type="Proteomes" id="UP001207468"/>
    </source>
</evidence>
<name>A0ACC0U2X8_9AGAM</name>
<organism evidence="1 2">
    <name type="scientific">Russula earlei</name>
    <dbReference type="NCBI Taxonomy" id="71964"/>
    <lineage>
        <taxon>Eukaryota</taxon>
        <taxon>Fungi</taxon>
        <taxon>Dikarya</taxon>
        <taxon>Basidiomycota</taxon>
        <taxon>Agaricomycotina</taxon>
        <taxon>Agaricomycetes</taxon>
        <taxon>Russulales</taxon>
        <taxon>Russulaceae</taxon>
        <taxon>Russula</taxon>
    </lineage>
</organism>
<sequence>MIKQDESPVLLEKKYEVKLEPGDDAFQLSLFRRWLAVATICGTAFCVACASSIATVSRQFHVGKEVATLGISLYALGLGTGPLFTGPLSEVYGGNIVYRASLVLFFGFKLSDPTFRFLTGFCGATFLTVAGVSVGDMFSNMTIGTPMAVFTITQFFGPEFGPLLSGSINQNMIWRCTYYFLIIWSFMQAVALICFVPEIYVPVILKWKALHLREITGDWKYYATLEKENVNLGHAILVSCYRPFHPLFLQTTGLTFLAIAIGFLVGFATTPNWNERYRRFVERNGDPPPEFRLRMGQVGGALVSLSLFWLAFTTYEHGHWIAIIASVPFGTCTYFVFASSFTYLLVAYRPIAASAMASNIAMRATFASVFPLFATRMYHTLGTVRATSLLACVATAMAPLPRVPAGLGTTACARLREKNQSSPHDGGGELSRHDHEHRV</sequence>
<reference evidence="1" key="1">
    <citation type="submission" date="2021-03" db="EMBL/GenBank/DDBJ databases">
        <title>Evolutionary priming and transition to the ectomycorrhizal habit in an iconic lineage of mushroom-forming fungi: is preadaptation a requirement?</title>
        <authorList>
            <consortium name="DOE Joint Genome Institute"/>
            <person name="Looney B.P."/>
            <person name="Miyauchi S."/>
            <person name="Morin E."/>
            <person name="Drula E."/>
            <person name="Courty P.E."/>
            <person name="Chicoki N."/>
            <person name="Fauchery L."/>
            <person name="Kohler A."/>
            <person name="Kuo A."/>
            <person name="LaButti K."/>
            <person name="Pangilinan J."/>
            <person name="Lipzen A."/>
            <person name="Riley R."/>
            <person name="Andreopoulos W."/>
            <person name="He G."/>
            <person name="Johnson J."/>
            <person name="Barry K.W."/>
            <person name="Grigoriev I.V."/>
            <person name="Nagy L."/>
            <person name="Hibbett D."/>
            <person name="Henrissat B."/>
            <person name="Matheny P.B."/>
            <person name="Labbe J."/>
            <person name="Martin A.F."/>
        </authorList>
    </citation>
    <scope>NUCLEOTIDE SEQUENCE</scope>
    <source>
        <strain evidence="1">BPL698</strain>
    </source>
</reference>
<keyword evidence="2" id="KW-1185">Reference proteome</keyword>
<comment type="caution">
    <text evidence="1">The sequence shown here is derived from an EMBL/GenBank/DDBJ whole genome shotgun (WGS) entry which is preliminary data.</text>
</comment>
<dbReference type="EMBL" id="JAGFNK010000190">
    <property type="protein sequence ID" value="KAI9460266.1"/>
    <property type="molecule type" value="Genomic_DNA"/>
</dbReference>